<accession>A0AAN7X1H8</accession>
<evidence type="ECO:0000313" key="2">
    <source>
        <dbReference type="Proteomes" id="UP001346869"/>
    </source>
</evidence>
<protein>
    <submittedName>
        <fullName evidence="1">Uncharacterized protein</fullName>
    </submittedName>
</protein>
<organism evidence="1 2">
    <name type="scientific">Eleginops maclovinus</name>
    <name type="common">Patagonian blennie</name>
    <name type="synonym">Eleginus maclovinus</name>
    <dbReference type="NCBI Taxonomy" id="56733"/>
    <lineage>
        <taxon>Eukaryota</taxon>
        <taxon>Metazoa</taxon>
        <taxon>Chordata</taxon>
        <taxon>Craniata</taxon>
        <taxon>Vertebrata</taxon>
        <taxon>Euteleostomi</taxon>
        <taxon>Actinopterygii</taxon>
        <taxon>Neopterygii</taxon>
        <taxon>Teleostei</taxon>
        <taxon>Neoteleostei</taxon>
        <taxon>Acanthomorphata</taxon>
        <taxon>Eupercaria</taxon>
        <taxon>Perciformes</taxon>
        <taxon>Notothenioidei</taxon>
        <taxon>Eleginopidae</taxon>
        <taxon>Eleginops</taxon>
    </lineage>
</organism>
<gene>
    <name evidence="1" type="ORF">PBY51_001956</name>
</gene>
<sequence>MNWSSLREEGLFVSLEGEGGELVPYSSLQECQIWFENGEPCHTLYRLFHSSIRSPSPFTCCSTLAPGLSALGSQSCVGHWFE</sequence>
<reference evidence="1 2" key="2">
    <citation type="journal article" date="2023" name="Mol. Biol. Evol.">
        <title>Genomics of Secondarily Temperate Adaptation in the Only Non-Antarctic Icefish.</title>
        <authorList>
            <person name="Rivera-Colon A.G."/>
            <person name="Rayamajhi N."/>
            <person name="Minhas B.F."/>
            <person name="Madrigal G."/>
            <person name="Bilyk K.T."/>
            <person name="Yoon V."/>
            <person name="Hune M."/>
            <person name="Gregory S."/>
            <person name="Cheng C.H.C."/>
            <person name="Catchen J.M."/>
        </authorList>
    </citation>
    <scope>NUCLEOTIDE SEQUENCE [LARGE SCALE GENOMIC DNA]</scope>
    <source>
        <strain evidence="1">JMC-PN-2008</strain>
    </source>
</reference>
<evidence type="ECO:0000313" key="1">
    <source>
        <dbReference type="EMBL" id="KAK5851140.1"/>
    </source>
</evidence>
<proteinExistence type="predicted"/>
<keyword evidence="2" id="KW-1185">Reference proteome</keyword>
<dbReference type="Proteomes" id="UP001346869">
    <property type="component" value="Unassembled WGS sequence"/>
</dbReference>
<dbReference type="EMBL" id="JAUZQC010000022">
    <property type="protein sequence ID" value="KAK5851140.1"/>
    <property type="molecule type" value="Genomic_DNA"/>
</dbReference>
<reference evidence="1 2" key="1">
    <citation type="journal article" date="2023" name="Genes (Basel)">
        <title>Chromosome-Level Genome Assembly and Circadian Gene Repertoire of the Patagonia Blennie Eleginops maclovinus-The Closest Ancestral Proxy of Antarctic Cryonotothenioids.</title>
        <authorList>
            <person name="Cheng C.C."/>
            <person name="Rivera-Colon A.G."/>
            <person name="Minhas B.F."/>
            <person name="Wilson L."/>
            <person name="Rayamajhi N."/>
            <person name="Vargas-Chacoff L."/>
            <person name="Catchen J.M."/>
        </authorList>
    </citation>
    <scope>NUCLEOTIDE SEQUENCE [LARGE SCALE GENOMIC DNA]</scope>
    <source>
        <strain evidence="1">JMC-PN-2008</strain>
    </source>
</reference>
<comment type="caution">
    <text evidence="1">The sequence shown here is derived from an EMBL/GenBank/DDBJ whole genome shotgun (WGS) entry which is preliminary data.</text>
</comment>
<dbReference type="AlphaFoldDB" id="A0AAN7X1H8"/>
<name>A0AAN7X1H8_ELEMC</name>